<keyword evidence="3 6" id="KW-0812">Transmembrane</keyword>
<accession>A0ABM0GJN1</accession>
<reference evidence="8" key="1">
    <citation type="submission" date="2025-08" db="UniProtKB">
        <authorList>
            <consortium name="RefSeq"/>
        </authorList>
    </citation>
    <scope>IDENTIFICATION</scope>
    <source>
        <tissue evidence="8">Testes</tissue>
    </source>
</reference>
<dbReference type="Pfam" id="PF04103">
    <property type="entry name" value="CD20"/>
    <property type="match status" value="1"/>
</dbReference>
<dbReference type="PANTHER" id="PTHR23320:SF165">
    <property type="entry name" value="MARVEL DOMAIN-CONTAINING PROTEIN"/>
    <property type="match status" value="1"/>
</dbReference>
<keyword evidence="5 6" id="KW-0472">Membrane</keyword>
<feature type="transmembrane region" description="Helical" evidence="6">
    <location>
        <begin position="73"/>
        <end position="91"/>
    </location>
</feature>
<evidence type="ECO:0000256" key="1">
    <source>
        <dbReference type="ARBA" id="ARBA00004141"/>
    </source>
</evidence>
<evidence type="ECO:0000256" key="2">
    <source>
        <dbReference type="ARBA" id="ARBA00009565"/>
    </source>
</evidence>
<dbReference type="GeneID" id="100373698"/>
<feature type="transmembrane region" description="Helical" evidence="6">
    <location>
        <begin position="137"/>
        <end position="162"/>
    </location>
</feature>
<dbReference type="InterPro" id="IPR007237">
    <property type="entry name" value="CD20-like"/>
</dbReference>
<evidence type="ECO:0000256" key="5">
    <source>
        <dbReference type="ARBA" id="ARBA00023136"/>
    </source>
</evidence>
<feature type="transmembrane region" description="Helical" evidence="6">
    <location>
        <begin position="46"/>
        <end position="66"/>
    </location>
</feature>
<comment type="similarity">
    <text evidence="2">Belongs to the MS4A family.</text>
</comment>
<evidence type="ECO:0000313" key="8">
    <source>
        <dbReference type="RefSeq" id="XP_002731326.1"/>
    </source>
</evidence>
<name>A0ABM0GJN1_SACKO</name>
<protein>
    <submittedName>
        <fullName evidence="8">Membrane-spanning 4-domains subfamily A member 4A-like</fullName>
    </submittedName>
</protein>
<comment type="subcellular location">
    <subcellularLocation>
        <location evidence="1">Membrane</location>
        <topology evidence="1">Multi-pass membrane protein</topology>
    </subcellularLocation>
</comment>
<dbReference type="InterPro" id="IPR030417">
    <property type="entry name" value="MS4A"/>
</dbReference>
<keyword evidence="7" id="KW-1185">Reference proteome</keyword>
<proteinExistence type="inferred from homology"/>
<feature type="transmembrane region" description="Helical" evidence="6">
    <location>
        <begin position="97"/>
        <end position="125"/>
    </location>
</feature>
<dbReference type="Proteomes" id="UP000694865">
    <property type="component" value="Unplaced"/>
</dbReference>
<dbReference type="RefSeq" id="XP_002731326.1">
    <property type="nucleotide sequence ID" value="XM_002731280.1"/>
</dbReference>
<dbReference type="PANTHER" id="PTHR23320">
    <property type="entry name" value="MEMBRANE-SPANNING 4-DOMAINS SUBFAMILY A MS4A -RELATED"/>
    <property type="match status" value="1"/>
</dbReference>
<keyword evidence="4 6" id="KW-1133">Transmembrane helix</keyword>
<evidence type="ECO:0000256" key="6">
    <source>
        <dbReference type="SAM" id="Phobius"/>
    </source>
</evidence>
<organism evidence="7 8">
    <name type="scientific">Saccoglossus kowalevskii</name>
    <name type="common">Acorn worm</name>
    <dbReference type="NCBI Taxonomy" id="10224"/>
    <lineage>
        <taxon>Eukaryota</taxon>
        <taxon>Metazoa</taxon>
        <taxon>Hemichordata</taxon>
        <taxon>Enteropneusta</taxon>
        <taxon>Harrimaniidae</taxon>
        <taxon>Saccoglossus</taxon>
    </lineage>
</organism>
<evidence type="ECO:0000313" key="7">
    <source>
        <dbReference type="Proteomes" id="UP000694865"/>
    </source>
</evidence>
<evidence type="ECO:0000256" key="3">
    <source>
        <dbReference type="ARBA" id="ARBA00022692"/>
    </source>
</evidence>
<evidence type="ECO:0000256" key="4">
    <source>
        <dbReference type="ARBA" id="ARBA00022989"/>
    </source>
</evidence>
<sequence length="256" mass="27500">MAGQQIENAQNMTTSSPMQPLMVATGRPRVANFAANTVKGLSVCQIVIGAFLVILGIASCIIPCAVRHIGTPIWCGLYIHVTGFIGLLASNKETKGTIIASMVCSIIAAVLAGTVLLVISVLIILVEEDWEYGDIELRYFVDSMIIIFAVAEVVIAILSSVFCCRAFCCGQPPQQQSMYYIPGKPSTTEPQVIMATGNHTATVVNMPPGFQIVNQTQGTYILQPLQQSYQQNTGYYIPSPSGNQCQPQGQPGENPI</sequence>
<gene>
    <name evidence="8" type="primary">LOC100373698</name>
</gene>